<feature type="domain" description="FAR1" evidence="2">
    <location>
        <begin position="238"/>
        <end position="335"/>
    </location>
</feature>
<feature type="region of interest" description="Disordered" evidence="1">
    <location>
        <begin position="35"/>
        <end position="70"/>
    </location>
</feature>
<accession>A0A5J9UNM3</accession>
<evidence type="ECO:0008006" key="6">
    <source>
        <dbReference type="Google" id="ProtNLM"/>
    </source>
</evidence>
<dbReference type="PANTHER" id="PTHR47718">
    <property type="entry name" value="OS01G0519700 PROTEIN"/>
    <property type="match status" value="1"/>
</dbReference>
<dbReference type="Proteomes" id="UP000324897">
    <property type="component" value="Chromosome 2"/>
</dbReference>
<dbReference type="PANTHER" id="PTHR47718:SF4">
    <property type="entry name" value="PROTEIN FAR1-RELATED SEQUENCE"/>
    <property type="match status" value="1"/>
</dbReference>
<evidence type="ECO:0000313" key="5">
    <source>
        <dbReference type="Proteomes" id="UP000324897"/>
    </source>
</evidence>
<keyword evidence="5" id="KW-1185">Reference proteome</keyword>
<protein>
    <recommendedName>
        <fullName evidence="6">Protein FAR1-RELATED SEQUENCE</fullName>
    </recommendedName>
</protein>
<comment type="caution">
    <text evidence="4">The sequence shown here is derived from an EMBL/GenBank/DDBJ whole genome shotgun (WGS) entry which is preliminary data.</text>
</comment>
<evidence type="ECO:0000313" key="4">
    <source>
        <dbReference type="EMBL" id="TVU24948.1"/>
    </source>
</evidence>
<feature type="domain" description="MULE transposase" evidence="3">
    <location>
        <begin position="458"/>
        <end position="562"/>
    </location>
</feature>
<feature type="region of interest" description="Disordered" evidence="1">
    <location>
        <begin position="167"/>
        <end position="197"/>
    </location>
</feature>
<gene>
    <name evidence="4" type="ORF">EJB05_27419</name>
</gene>
<feature type="non-terminal residue" evidence="4">
    <location>
        <position position="1"/>
    </location>
</feature>
<dbReference type="AlphaFoldDB" id="A0A5J9UNM3"/>
<evidence type="ECO:0000259" key="2">
    <source>
        <dbReference type="Pfam" id="PF03101"/>
    </source>
</evidence>
<feature type="region of interest" description="Disordered" evidence="1">
    <location>
        <begin position="880"/>
        <end position="941"/>
    </location>
</feature>
<sequence length="1061" mass="119762">LLTRVCPDLPFSAGDAKPNRERANVLSKLVAAASFPGAARPRSPSFPGAARPRSPSFPAPRAPTSFPSAPCSTASFPGAPVIHYLHPRRRFRRAQPAPYRATTAPSPTPSSTRLGLLPPNSPAARLLPIFHALLLAMAPDQLFDLNFEPVDVDGDDTDAALNSLLHTPQGVGQQPEVAGSDEGHTSSEDDNAESAGMTVPTATTASGAVDVEEGVEVISTPNDPCVGMTFDTCEAAKSFYNNYARYKGFSVRIDNSNKTKWAGGKSRVKYVCHKAGVNKKNNPATDGPITEKKVTKKRKRDHIERTKCPALMAVKFTGSYWVVDTFRAEHNHDLVQKFSLTKFLRSHRDIPPEEKQFIRTLHSCTIKTVRAYQLMCELYGGEQNVPYTVCDCKNLRKSYGAENEGKDMKKTFELFDEMKKQDPDFFYDYTLDIFGRVEHLFWIDGESVRQFAHYGDCISFDTTYCTNKYNMPCAPFIASVTPLSYPCNNAGINRHGQSIQLGCGFLRNEKTESFVWLFERFKIACGVPAYIITDQAAAIAAAIEKVFPEAVHRLCRWHIMENVRKHMGAFLSGNKQLADDFNDCISNSFSPEEFQSKWQAMIDTHEQHGHEGFEALHRIRQDWIPAYFMDCFFPFLQTTARSEGFNAVLKRYVNPNNSLLTFVEQYMKIQQSILGRKNEFEFNTLVREPDFLTGHPMEQQMMVTYTRRLFNVFQVELQYTSSYFIRETGTPNVFDIVPYTACPEPLYHNRTFRVRANPSDEEYEFTCCKFARDGILCCHILKVFDKLAVRLVPARYIKQRWTMIHDEDGAEPQLEAMLEAPGMTDSGKQAVRHHRVCNSFAKITRPSVAIDDEYAVIVRHVEALQSELLQMRKNKVSSTAYEAHQGGTAEVRKTRGKKACKTQQPKKPQRKPQKTQSRSQVQVNDTSQVAENQQETGQTVDDIIGMRFDHSFARGLEEQILNCADQCCGREDTHVECNDSTGENYLQTQDTTPNVEAPTLYPKDPPVTKKQGRPKERRYRGLQFHAKKTKPCGFCESTEHTTSSCPSKPQRTSNLARLFGI</sequence>
<feature type="compositionally biased region" description="Polar residues" evidence="1">
    <location>
        <begin position="917"/>
        <end position="939"/>
    </location>
</feature>
<dbReference type="Pfam" id="PF03101">
    <property type="entry name" value="FAR1"/>
    <property type="match status" value="1"/>
</dbReference>
<evidence type="ECO:0000256" key="1">
    <source>
        <dbReference type="SAM" id="MobiDB-lite"/>
    </source>
</evidence>
<evidence type="ECO:0000259" key="3">
    <source>
        <dbReference type="Pfam" id="PF10551"/>
    </source>
</evidence>
<dbReference type="InterPro" id="IPR018289">
    <property type="entry name" value="MULE_transposase_dom"/>
</dbReference>
<name>A0A5J9UNM3_9POAL</name>
<dbReference type="Pfam" id="PF10551">
    <property type="entry name" value="MULE"/>
    <property type="match status" value="1"/>
</dbReference>
<reference evidence="4 5" key="1">
    <citation type="journal article" date="2019" name="Sci. Rep.">
        <title>A high-quality genome of Eragrostis curvula grass provides insights into Poaceae evolution and supports new strategies to enhance forage quality.</title>
        <authorList>
            <person name="Carballo J."/>
            <person name="Santos B.A.C.M."/>
            <person name="Zappacosta D."/>
            <person name="Garbus I."/>
            <person name="Selva J.P."/>
            <person name="Gallo C.A."/>
            <person name="Diaz A."/>
            <person name="Albertini E."/>
            <person name="Caccamo M."/>
            <person name="Echenique V."/>
        </authorList>
    </citation>
    <scope>NUCLEOTIDE SEQUENCE [LARGE SCALE GENOMIC DNA]</scope>
    <source>
        <strain evidence="5">cv. Victoria</strain>
        <tissue evidence="4">Leaf</tissue>
    </source>
</reference>
<dbReference type="InterPro" id="IPR004330">
    <property type="entry name" value="FAR1_DNA_bnd_dom"/>
</dbReference>
<dbReference type="EMBL" id="RWGY01000013">
    <property type="protein sequence ID" value="TVU24948.1"/>
    <property type="molecule type" value="Genomic_DNA"/>
</dbReference>
<dbReference type="OrthoDB" id="785127at2759"/>
<proteinExistence type="predicted"/>
<organism evidence="4 5">
    <name type="scientific">Eragrostis curvula</name>
    <name type="common">weeping love grass</name>
    <dbReference type="NCBI Taxonomy" id="38414"/>
    <lineage>
        <taxon>Eukaryota</taxon>
        <taxon>Viridiplantae</taxon>
        <taxon>Streptophyta</taxon>
        <taxon>Embryophyta</taxon>
        <taxon>Tracheophyta</taxon>
        <taxon>Spermatophyta</taxon>
        <taxon>Magnoliopsida</taxon>
        <taxon>Liliopsida</taxon>
        <taxon>Poales</taxon>
        <taxon>Poaceae</taxon>
        <taxon>PACMAD clade</taxon>
        <taxon>Chloridoideae</taxon>
        <taxon>Eragrostideae</taxon>
        <taxon>Eragrostidinae</taxon>
        <taxon>Eragrostis</taxon>
    </lineage>
</organism>